<evidence type="ECO:0000313" key="10">
    <source>
        <dbReference type="Proteomes" id="UP000315540"/>
    </source>
</evidence>
<protein>
    <recommendedName>
        <fullName evidence="6">Alpha-amylase</fullName>
        <ecNumber evidence="6">3.2.1.1</ecNumber>
    </recommendedName>
</protein>
<dbReference type="PANTHER" id="PTHR43447">
    <property type="entry name" value="ALPHA-AMYLASE"/>
    <property type="match status" value="1"/>
</dbReference>
<keyword evidence="3 6" id="KW-0119">Carbohydrate metabolism</keyword>
<dbReference type="EMBL" id="VFWZ01000002">
    <property type="protein sequence ID" value="TPN87259.1"/>
    <property type="molecule type" value="Genomic_DNA"/>
</dbReference>
<evidence type="ECO:0000256" key="5">
    <source>
        <dbReference type="RuleBase" id="RU003615"/>
    </source>
</evidence>
<dbReference type="SUPFAM" id="SSF51011">
    <property type="entry name" value="Glycosyl hydrolase domain"/>
    <property type="match status" value="1"/>
</dbReference>
<keyword evidence="7" id="KW-0732">Signal</keyword>
<accession>A0A504JKI1</accession>
<keyword evidence="10" id="KW-1185">Reference proteome</keyword>
<feature type="chain" id="PRO_5021291330" description="Alpha-amylase" evidence="7">
    <location>
        <begin position="23"/>
        <end position="553"/>
    </location>
</feature>
<dbReference type="CDD" id="cd11315">
    <property type="entry name" value="AmyAc_bac1_AmyA"/>
    <property type="match status" value="1"/>
</dbReference>
<dbReference type="SMART" id="SM00642">
    <property type="entry name" value="Aamy"/>
    <property type="match status" value="1"/>
</dbReference>
<dbReference type="InterPro" id="IPR006046">
    <property type="entry name" value="Alpha_amylase"/>
</dbReference>
<dbReference type="OrthoDB" id="9806009at2"/>
<dbReference type="InterPro" id="IPR006047">
    <property type="entry name" value="GH13_cat_dom"/>
</dbReference>
<gene>
    <name evidence="9" type="ORF">FHK87_06640</name>
</gene>
<evidence type="ECO:0000256" key="1">
    <source>
        <dbReference type="ARBA" id="ARBA00008061"/>
    </source>
</evidence>
<feature type="domain" description="Glycosyl hydrolase family 13 catalytic" evidence="8">
    <location>
        <begin position="53"/>
        <end position="396"/>
    </location>
</feature>
<keyword evidence="4 6" id="KW-0326">Glycosidase</keyword>
<dbReference type="EC" id="3.2.1.1" evidence="6"/>
<dbReference type="Gene3D" id="3.20.20.80">
    <property type="entry name" value="Glycosidases"/>
    <property type="match status" value="1"/>
</dbReference>
<evidence type="ECO:0000256" key="6">
    <source>
        <dbReference type="RuleBase" id="RU361134"/>
    </source>
</evidence>
<dbReference type="SUPFAM" id="SSF51445">
    <property type="entry name" value="(Trans)glycosidases"/>
    <property type="match status" value="1"/>
</dbReference>
<comment type="caution">
    <text evidence="9">The sequence shown here is derived from an EMBL/GenBank/DDBJ whole genome shotgun (WGS) entry which is preliminary data.</text>
</comment>
<evidence type="ECO:0000256" key="3">
    <source>
        <dbReference type="ARBA" id="ARBA00023277"/>
    </source>
</evidence>
<reference evidence="9 10" key="1">
    <citation type="submission" date="2019-06" db="EMBL/GenBank/DDBJ databases">
        <authorList>
            <person name="Meng X."/>
        </authorList>
    </citation>
    <scope>NUCLEOTIDE SEQUENCE [LARGE SCALE GENOMIC DNA]</scope>
    <source>
        <strain evidence="9 10">M625</strain>
    </source>
</reference>
<name>A0A504JKI1_9FLAO</name>
<dbReference type="GO" id="GO:0005975">
    <property type="term" value="P:carbohydrate metabolic process"/>
    <property type="evidence" value="ECO:0007669"/>
    <property type="project" value="InterPro"/>
</dbReference>
<evidence type="ECO:0000256" key="4">
    <source>
        <dbReference type="ARBA" id="ARBA00023295"/>
    </source>
</evidence>
<comment type="similarity">
    <text evidence="1 5">Belongs to the glycosyl hydrolase 13 family.</text>
</comment>
<dbReference type="Gene3D" id="2.60.40.1180">
    <property type="entry name" value="Golgi alpha-mannosidase II"/>
    <property type="match status" value="1"/>
</dbReference>
<dbReference type="Pfam" id="PF00128">
    <property type="entry name" value="Alpha-amylase"/>
    <property type="match status" value="1"/>
</dbReference>
<dbReference type="Proteomes" id="UP000315540">
    <property type="component" value="Unassembled WGS sequence"/>
</dbReference>
<comment type="catalytic activity">
    <reaction evidence="6">
        <text>Endohydrolysis of (1-&gt;4)-alpha-D-glucosidic linkages in polysaccharides containing three or more (1-&gt;4)-alpha-linked D-glucose units.</text>
        <dbReference type="EC" id="3.2.1.1"/>
    </reaction>
</comment>
<organism evidence="9 10">
    <name type="scientific">Aquimarina algicola</name>
    <dbReference type="NCBI Taxonomy" id="2589995"/>
    <lineage>
        <taxon>Bacteria</taxon>
        <taxon>Pseudomonadati</taxon>
        <taxon>Bacteroidota</taxon>
        <taxon>Flavobacteriia</taxon>
        <taxon>Flavobacteriales</taxon>
        <taxon>Flavobacteriaceae</taxon>
        <taxon>Aquimarina</taxon>
    </lineage>
</organism>
<evidence type="ECO:0000256" key="7">
    <source>
        <dbReference type="SAM" id="SignalP"/>
    </source>
</evidence>
<evidence type="ECO:0000256" key="2">
    <source>
        <dbReference type="ARBA" id="ARBA00022801"/>
    </source>
</evidence>
<keyword evidence="2 6" id="KW-0378">Hydrolase</keyword>
<dbReference type="PRINTS" id="PR00110">
    <property type="entry name" value="ALPHAAMYLASE"/>
</dbReference>
<evidence type="ECO:0000259" key="8">
    <source>
        <dbReference type="SMART" id="SM00642"/>
    </source>
</evidence>
<feature type="signal peptide" evidence="7">
    <location>
        <begin position="1"/>
        <end position="22"/>
    </location>
</feature>
<dbReference type="RefSeq" id="WP_140591814.1">
    <property type="nucleotide sequence ID" value="NZ_VFWZ01000002.1"/>
</dbReference>
<proteinExistence type="inferred from homology"/>
<dbReference type="InterPro" id="IPR017853">
    <property type="entry name" value="GH"/>
</dbReference>
<evidence type="ECO:0000313" key="9">
    <source>
        <dbReference type="EMBL" id="TPN87259.1"/>
    </source>
</evidence>
<dbReference type="GO" id="GO:0004556">
    <property type="term" value="F:alpha-amylase activity"/>
    <property type="evidence" value="ECO:0007669"/>
    <property type="project" value="UniProtKB-UniRule"/>
</dbReference>
<dbReference type="PROSITE" id="PS51257">
    <property type="entry name" value="PROKAR_LIPOPROTEIN"/>
    <property type="match status" value="1"/>
</dbReference>
<dbReference type="AlphaFoldDB" id="A0A504JKI1"/>
<dbReference type="GO" id="GO:0043169">
    <property type="term" value="F:cation binding"/>
    <property type="evidence" value="ECO:0007669"/>
    <property type="project" value="InterPro"/>
</dbReference>
<sequence length="553" mass="61704">MKKLTPISLLLFLLIVIFACQKEDLDNSLNEIETESTIDSKSRANLPNNAEQGAMLHTHTWPFSGIEQAIPDIAAAGFNSVQVSPINKTKGSSPWWILYQPCDLNIGNVVLGTEAEFRQLCQTAENYGVKIIVDAVLNHVGDNGTSNNWANELDPALKRREYYHWNGSINNYQDRWQLTQQDLLGLPDWNTQSSQVQQLHIDFLNKCIDAGADGFRFDAAKHMETSGGEDGNWQGNYWENVLGGLNNRGNLYLFGEVLPDRADNDEQYMRYYDITAHGYGGTLRSAVRNYDVTNIQNIWHGDHTISPDRALVYIENHDDYEHDDDGSRSLNPWQRKMGYAIAAARAGVTPRLLDRPGFEDVWKDPDVANINHFHNAMVGQNEYLRYPRKETLVVDRGNKGTAIINLGGDYTINTQTNLSSGNYGSFNVSGGRLTGNVKGGAIVTLYNGNGNGNGGDNGGGGNPDGGNTKTVVYVHYNAGWGNSMSIRGDTNPLNWNSGTQMTNVNENTWKWETSNIPQGQKFECKVLINDNQWATNSNWWVYGGETIDIYPNF</sequence>
<dbReference type="InterPro" id="IPR013780">
    <property type="entry name" value="Glyco_hydro_b"/>
</dbReference>